<organism evidence="3 4">
    <name type="scientific">Delftia lacustris</name>
    <dbReference type="NCBI Taxonomy" id="558537"/>
    <lineage>
        <taxon>Bacteria</taxon>
        <taxon>Pseudomonadati</taxon>
        <taxon>Pseudomonadota</taxon>
        <taxon>Betaproteobacteria</taxon>
        <taxon>Burkholderiales</taxon>
        <taxon>Comamonadaceae</taxon>
        <taxon>Delftia</taxon>
    </lineage>
</organism>
<gene>
    <name evidence="2" type="ORF">I6G47_17355</name>
    <name evidence="3" type="ORF">SAMN05421547_11226</name>
</gene>
<dbReference type="EMBL" id="FNPE01000012">
    <property type="protein sequence ID" value="SDZ09825.1"/>
    <property type="molecule type" value="Genomic_DNA"/>
</dbReference>
<dbReference type="AlphaFoldDB" id="A0A1H3Q9X4"/>
<proteinExistence type="predicted"/>
<keyword evidence="5" id="KW-1185">Reference proteome</keyword>
<evidence type="ECO:0000313" key="3">
    <source>
        <dbReference type="EMBL" id="SDZ09825.1"/>
    </source>
</evidence>
<protein>
    <submittedName>
        <fullName evidence="3">STAS domain-containing protein</fullName>
    </submittedName>
</protein>
<dbReference type="EMBL" id="CP065748">
    <property type="protein sequence ID" value="QPS78796.1"/>
    <property type="molecule type" value="Genomic_DNA"/>
</dbReference>
<dbReference type="Pfam" id="PF13466">
    <property type="entry name" value="STAS_2"/>
    <property type="match status" value="1"/>
</dbReference>
<feature type="domain" description="MlaB-like STAS" evidence="1">
    <location>
        <begin position="515"/>
        <end position="584"/>
    </location>
</feature>
<dbReference type="Proteomes" id="UP000595064">
    <property type="component" value="Chromosome"/>
</dbReference>
<reference evidence="3 4" key="1">
    <citation type="submission" date="2016-10" db="EMBL/GenBank/DDBJ databases">
        <authorList>
            <person name="de Groot N.N."/>
        </authorList>
    </citation>
    <scope>NUCLEOTIDE SEQUENCE [LARGE SCALE GENOMIC DNA]</scope>
    <source>
        <strain evidence="3 4">LMG 24775</strain>
    </source>
</reference>
<dbReference type="KEGG" id="dla:I6G47_17355"/>
<evidence type="ECO:0000259" key="1">
    <source>
        <dbReference type="Pfam" id="PF13466"/>
    </source>
</evidence>
<reference evidence="2 5" key="2">
    <citation type="submission" date="2020-12" db="EMBL/GenBank/DDBJ databases">
        <title>FDA dAtabase for Regulatory Grade micrObial Sequences (FDA-ARGOS): Supporting development and validation of Infectious Disease Dx tests.</title>
        <authorList>
            <person name="Sproer C."/>
            <person name="Gronow S."/>
            <person name="Severitt S."/>
            <person name="Schroder I."/>
            <person name="Tallon L."/>
            <person name="Sadzewicz L."/>
            <person name="Zhao X."/>
            <person name="Boylan J."/>
            <person name="Ott S."/>
            <person name="Bowen H."/>
            <person name="Vavikolanu K."/>
            <person name="Mehta A."/>
            <person name="Aluvathingal J."/>
            <person name="Nadendla S."/>
            <person name="Lowell S."/>
            <person name="Myers T."/>
            <person name="Yan Y."/>
            <person name="Sichtig H."/>
        </authorList>
    </citation>
    <scope>NUCLEOTIDE SEQUENCE [LARGE SCALE GENOMIC DNA]</scope>
    <source>
        <strain evidence="2 5">FDAARGOS_890</strain>
    </source>
</reference>
<name>A0A1H3Q9X4_9BURK</name>
<dbReference type="Proteomes" id="UP000183417">
    <property type="component" value="Unassembled WGS sequence"/>
</dbReference>
<dbReference type="RefSeq" id="WP_016453128.1">
    <property type="nucleotide sequence ID" value="NZ_CP065748.1"/>
</dbReference>
<dbReference type="GeneID" id="94694767"/>
<dbReference type="InterPro" id="IPR058548">
    <property type="entry name" value="MlaB-like_STAS"/>
</dbReference>
<accession>A0A1H3Q9X4</accession>
<evidence type="ECO:0000313" key="2">
    <source>
        <dbReference type="EMBL" id="QPS78796.1"/>
    </source>
</evidence>
<evidence type="ECO:0000313" key="4">
    <source>
        <dbReference type="Proteomes" id="UP000183417"/>
    </source>
</evidence>
<evidence type="ECO:0000313" key="5">
    <source>
        <dbReference type="Proteomes" id="UP000595064"/>
    </source>
</evidence>
<sequence length="594" mass="63829">MAKEESSKSGGLLSKVVRFVRHPTVNWSDLDGLDADQESQYSKQALKEMIERKRRNDFVRKREFDQLRRLRQAELQQASRPGSASVGVGVPGPAAQGSQFLSSLLSSKSSGERAVTLKKIDEIEAQMSQQWWRGKQAADATTIPMALPAGGNPAPASFRKQPPPGQIPMLSDVVPAAIASAGDVAAFATTLPMSLAPAPQVPSVSTAPLMDSMPMARPLRPLEGATDFLPAFAATEVSAPQPMDMVPPSFVVFEHDPDLEEPAILFANGDVDGAEQGMLELIERRDVPAQLPVWLALLDLYRAADRPLQFDKAGIEFAARFGRSAPQWFAMPQQRTAAMAPLPGAAAGRGWRWSAPAQVTPSAVTALKASQAKAAGPWTLDWAAVTHIDEAAATALEALLQQWADSQGVFVLLNADRLQALLGALAPSGDSAVDTLWWRLRMAVLRLMNRQDDFELVALDYCVTYEVSPPAWADPVCQCLTQAVESGGAQAPVQPGAAAPADTVRFALSGTIEGDASTWLDPVQEGASLGEPVFIDCTQLVRMDFAAAGSVLNWAAHMQSLGHVLQFGQLHQLVAVFFNVIGIQEHAQVTPRRD</sequence>